<protein>
    <submittedName>
        <fullName evidence="1">Uncharacterized protein</fullName>
    </submittedName>
</protein>
<gene>
    <name evidence="1" type="ORF">METZ01_LOCUS493961</name>
</gene>
<name>A0A383D990_9ZZZZ</name>
<accession>A0A383D990</accession>
<evidence type="ECO:0000313" key="1">
    <source>
        <dbReference type="EMBL" id="SVE41107.1"/>
    </source>
</evidence>
<sequence>SFDQTKFFSEGKPPGFYRIFFDYTSEGELWRLDIYFREESGVIGKAVQKRILTELSDADLDSESVRNEYATGGYIKYLVIKKIDSDLFKEDVERRYQKNIKLY</sequence>
<dbReference type="EMBL" id="UINC01215434">
    <property type="protein sequence ID" value="SVE41107.1"/>
    <property type="molecule type" value="Genomic_DNA"/>
</dbReference>
<feature type="non-terminal residue" evidence="1">
    <location>
        <position position="1"/>
    </location>
</feature>
<reference evidence="1" key="1">
    <citation type="submission" date="2018-05" db="EMBL/GenBank/DDBJ databases">
        <authorList>
            <person name="Lanie J.A."/>
            <person name="Ng W.-L."/>
            <person name="Kazmierczak K.M."/>
            <person name="Andrzejewski T.M."/>
            <person name="Davidsen T.M."/>
            <person name="Wayne K.J."/>
            <person name="Tettelin H."/>
            <person name="Glass J.I."/>
            <person name="Rusch D."/>
            <person name="Podicherti R."/>
            <person name="Tsui H.-C.T."/>
            <person name="Winkler M.E."/>
        </authorList>
    </citation>
    <scope>NUCLEOTIDE SEQUENCE</scope>
</reference>
<proteinExistence type="predicted"/>
<organism evidence="1">
    <name type="scientific">marine metagenome</name>
    <dbReference type="NCBI Taxonomy" id="408172"/>
    <lineage>
        <taxon>unclassified sequences</taxon>
        <taxon>metagenomes</taxon>
        <taxon>ecological metagenomes</taxon>
    </lineage>
</organism>
<dbReference type="AlphaFoldDB" id="A0A383D990"/>